<dbReference type="InterPro" id="IPR027417">
    <property type="entry name" value="P-loop_NTPase"/>
</dbReference>
<accession>A0A947DHB9</accession>
<reference evidence="2" key="2">
    <citation type="journal article" date="2021" name="Mar. Drugs">
        <title>Genome Reduction and Secondary Metabolism of the Marine Sponge-Associated Cyanobacterium Leptothoe.</title>
        <authorList>
            <person name="Konstantinou D."/>
            <person name="Popin R.V."/>
            <person name="Fewer D.P."/>
            <person name="Sivonen K."/>
            <person name="Gkelis S."/>
        </authorList>
    </citation>
    <scope>NUCLEOTIDE SEQUENCE</scope>
    <source>
        <strain evidence="2">TAU-MAC 1115</strain>
    </source>
</reference>
<sequence length="662" mass="73922">MASWHEANQQYLLAAIGQVQHQLAQACDPPADVATFSRTSEVTFPEGEAAIETLCRRFKLSTFERALLLLCTGMELSRTLADLCAQLQQGAQHPTLGLALSLLPEAHWSALLPESPLRYWKLIELQPGAELTQCPLRIDERILHYLMGMTSLDDRLRGIMTASGTASLILPESHQQMAQQVMLTGLQDTAGPVVQLCGEDSATKLEIATAAAHSLNLDLRIIAAETLPTELSQMKLLQCLCEREALLSGAVLGLNCDRIPSTITGDGYFAQLNLMVDRLIETCRQPLLILSRDRRPQQQRPLLTYDIYPPTADEQRQLWHSTLGETAVHLNGHIDRLVSYFNLSAPTIQATCAKVQRLHSPSPTPPLPHSPTLPKLLWDTCLSQARPRLGDLAQRIETFATWDDLILPEKEKQVLQTLTAHVRQRSKVYEEWGFSGRSRRGLGISALFAGQSGTGKTMAAEIIAKELHLDLYRIDLSSVVSKYIGETEKNLRRVFDAAETGGAILLFDEADALFGKRSDVSDSHDRYANMEVAYLLQRIEAYRGLAILTTNLKDSVDQAFLRRIRFVIQFPFPDAKQREDIWQRIFPSKTPTKDLHYRRLAKLSVAGGNIRNIALNAAFLAADEDTPIEMKHILLAAQSEYIKLERPLTDSEVKGWVAIEQT</sequence>
<dbReference type="GO" id="GO:0005524">
    <property type="term" value="F:ATP binding"/>
    <property type="evidence" value="ECO:0007669"/>
    <property type="project" value="UniProtKB-KW"/>
</dbReference>
<dbReference type="InterPro" id="IPR003959">
    <property type="entry name" value="ATPase_AAA_core"/>
</dbReference>
<proteinExistence type="predicted"/>
<dbReference type="CDD" id="cd19481">
    <property type="entry name" value="RecA-like_protease"/>
    <property type="match status" value="1"/>
</dbReference>
<dbReference type="Pfam" id="PF00004">
    <property type="entry name" value="AAA"/>
    <property type="match status" value="1"/>
</dbReference>
<protein>
    <submittedName>
        <fullName evidence="2">ATP-binding protein</fullName>
    </submittedName>
</protein>
<dbReference type="EMBL" id="JADOES010000030">
    <property type="protein sequence ID" value="MBT9316653.1"/>
    <property type="molecule type" value="Genomic_DNA"/>
</dbReference>
<feature type="domain" description="AAA+ ATPase" evidence="1">
    <location>
        <begin position="442"/>
        <end position="574"/>
    </location>
</feature>
<comment type="caution">
    <text evidence="2">The sequence shown here is derived from an EMBL/GenBank/DDBJ whole genome shotgun (WGS) entry which is preliminary data.</text>
</comment>
<dbReference type="PANTHER" id="PTHR46411:SF3">
    <property type="entry name" value="AAA+ ATPASE DOMAIN-CONTAINING PROTEIN"/>
    <property type="match status" value="1"/>
</dbReference>
<evidence type="ECO:0000313" key="3">
    <source>
        <dbReference type="Proteomes" id="UP000717364"/>
    </source>
</evidence>
<keyword evidence="2" id="KW-0547">Nucleotide-binding</keyword>
<dbReference type="RefSeq" id="WP_215609718.1">
    <property type="nucleotide sequence ID" value="NZ_JADOES010000030.1"/>
</dbReference>
<evidence type="ECO:0000259" key="1">
    <source>
        <dbReference type="SMART" id="SM00382"/>
    </source>
</evidence>
<dbReference type="Gene3D" id="3.40.50.300">
    <property type="entry name" value="P-loop containing nucleotide triphosphate hydrolases"/>
    <property type="match status" value="1"/>
</dbReference>
<evidence type="ECO:0000313" key="2">
    <source>
        <dbReference type="EMBL" id="MBT9316653.1"/>
    </source>
</evidence>
<organism evidence="2 3">
    <name type="scientific">Leptothoe spongobia TAU-MAC 1115</name>
    <dbReference type="NCBI Taxonomy" id="1967444"/>
    <lineage>
        <taxon>Bacteria</taxon>
        <taxon>Bacillati</taxon>
        <taxon>Cyanobacteriota</taxon>
        <taxon>Cyanophyceae</taxon>
        <taxon>Nodosilineales</taxon>
        <taxon>Cymatolegaceae</taxon>
        <taxon>Leptothoe</taxon>
        <taxon>Leptothoe spongobia</taxon>
    </lineage>
</organism>
<reference evidence="2" key="1">
    <citation type="submission" date="2020-11" db="EMBL/GenBank/DDBJ databases">
        <authorList>
            <person name="Konstantinou D."/>
            <person name="Gkelis S."/>
            <person name="Popin R."/>
            <person name="Fewer D."/>
            <person name="Sivonen K."/>
        </authorList>
    </citation>
    <scope>NUCLEOTIDE SEQUENCE</scope>
    <source>
        <strain evidence="2">TAU-MAC 1115</strain>
    </source>
</reference>
<dbReference type="PANTHER" id="PTHR46411">
    <property type="entry name" value="FAMILY ATPASE, PUTATIVE-RELATED"/>
    <property type="match status" value="1"/>
</dbReference>
<name>A0A947DHB9_9CYAN</name>
<dbReference type="InterPro" id="IPR003593">
    <property type="entry name" value="AAA+_ATPase"/>
</dbReference>
<dbReference type="Pfam" id="PF22977">
    <property type="entry name" value="WHD"/>
    <property type="match status" value="1"/>
</dbReference>
<keyword evidence="2" id="KW-0067">ATP-binding</keyword>
<gene>
    <name evidence="2" type="ORF">IXB50_14590</name>
</gene>
<dbReference type="GO" id="GO:0016887">
    <property type="term" value="F:ATP hydrolysis activity"/>
    <property type="evidence" value="ECO:0007669"/>
    <property type="project" value="InterPro"/>
</dbReference>
<dbReference type="InterPro" id="IPR054472">
    <property type="entry name" value="WHD"/>
</dbReference>
<dbReference type="AlphaFoldDB" id="A0A947DHB9"/>
<dbReference type="SMART" id="SM00382">
    <property type="entry name" value="AAA"/>
    <property type="match status" value="1"/>
</dbReference>
<dbReference type="SUPFAM" id="SSF52540">
    <property type="entry name" value="P-loop containing nucleoside triphosphate hydrolases"/>
    <property type="match status" value="1"/>
</dbReference>
<keyword evidence="3" id="KW-1185">Reference proteome</keyword>
<dbReference type="Proteomes" id="UP000717364">
    <property type="component" value="Unassembled WGS sequence"/>
</dbReference>